<evidence type="ECO:0000313" key="3">
    <source>
        <dbReference type="Proteomes" id="UP000275267"/>
    </source>
</evidence>
<dbReference type="AlphaFoldDB" id="A0A3L6SSA2"/>
<proteinExistence type="predicted"/>
<protein>
    <submittedName>
        <fullName evidence="2">Glycosyltransferase</fullName>
    </submittedName>
</protein>
<accession>A0A3L6SSA2</accession>
<dbReference type="GO" id="GO:0016740">
    <property type="term" value="F:transferase activity"/>
    <property type="evidence" value="ECO:0007669"/>
    <property type="project" value="UniProtKB-KW"/>
</dbReference>
<comment type="caution">
    <text evidence="2">The sequence shown here is derived from an EMBL/GenBank/DDBJ whole genome shotgun (WGS) entry which is preliminary data.</text>
</comment>
<reference evidence="3" key="1">
    <citation type="journal article" date="2019" name="Nat. Commun.">
        <title>The genome of broomcorn millet.</title>
        <authorList>
            <person name="Zou C."/>
            <person name="Miki D."/>
            <person name="Li D."/>
            <person name="Tang Q."/>
            <person name="Xiao L."/>
            <person name="Rajput S."/>
            <person name="Deng P."/>
            <person name="Jia W."/>
            <person name="Huang R."/>
            <person name="Zhang M."/>
            <person name="Sun Y."/>
            <person name="Hu J."/>
            <person name="Fu X."/>
            <person name="Schnable P.S."/>
            <person name="Li F."/>
            <person name="Zhang H."/>
            <person name="Feng B."/>
            <person name="Zhu X."/>
            <person name="Liu R."/>
            <person name="Schnable J.C."/>
            <person name="Zhu J.-K."/>
            <person name="Zhang H."/>
        </authorList>
    </citation>
    <scope>NUCLEOTIDE SEQUENCE [LARGE SCALE GENOMIC DNA]</scope>
</reference>
<feature type="region of interest" description="Disordered" evidence="1">
    <location>
        <begin position="12"/>
        <end position="47"/>
    </location>
</feature>
<feature type="compositionally biased region" description="Basic and acidic residues" evidence="1">
    <location>
        <begin position="151"/>
        <end position="165"/>
    </location>
</feature>
<feature type="region of interest" description="Disordered" evidence="1">
    <location>
        <begin position="109"/>
        <end position="172"/>
    </location>
</feature>
<evidence type="ECO:0000313" key="2">
    <source>
        <dbReference type="EMBL" id="RLN25532.1"/>
    </source>
</evidence>
<dbReference type="Proteomes" id="UP000275267">
    <property type="component" value="Unassembled WGS sequence"/>
</dbReference>
<gene>
    <name evidence="2" type="ORF">C2845_PM07G04150</name>
</gene>
<dbReference type="EMBL" id="PQIB02000004">
    <property type="protein sequence ID" value="RLN25532.1"/>
    <property type="molecule type" value="Genomic_DNA"/>
</dbReference>
<organism evidence="2 3">
    <name type="scientific">Panicum miliaceum</name>
    <name type="common">Proso millet</name>
    <name type="synonym">Broomcorn millet</name>
    <dbReference type="NCBI Taxonomy" id="4540"/>
    <lineage>
        <taxon>Eukaryota</taxon>
        <taxon>Viridiplantae</taxon>
        <taxon>Streptophyta</taxon>
        <taxon>Embryophyta</taxon>
        <taxon>Tracheophyta</taxon>
        <taxon>Spermatophyta</taxon>
        <taxon>Magnoliopsida</taxon>
        <taxon>Liliopsida</taxon>
        <taxon>Poales</taxon>
        <taxon>Poaceae</taxon>
        <taxon>PACMAD clade</taxon>
        <taxon>Panicoideae</taxon>
        <taxon>Panicodae</taxon>
        <taxon>Paniceae</taxon>
        <taxon>Panicinae</taxon>
        <taxon>Panicum</taxon>
        <taxon>Panicum sect. Panicum</taxon>
    </lineage>
</organism>
<evidence type="ECO:0000256" key="1">
    <source>
        <dbReference type="SAM" id="MobiDB-lite"/>
    </source>
</evidence>
<dbReference type="OrthoDB" id="10609352at2759"/>
<keyword evidence="3" id="KW-1185">Reference proteome</keyword>
<name>A0A3L6SSA2_PANMI</name>
<sequence>MHLSLLAHTFLGNAPNDETSGEQQWIDGQGSGRQAASRKIGTAGDAKDGKRKNYAVLWTFRVLPCNGETQAVGMLDAECMTLELRVMQANLSGEIEPTPASSMFLVPSPSPAENFDDGSMEEPERPEIKGNPPKDPAPFLQEPISTGLPTKRSDVNGEHEMDRKPVLPLRPEAPLCSTAADKEVIYAKKEITNAPLTPDPDLYAPLF</sequence>
<dbReference type="STRING" id="4540.A0A3L6SSA2"/>